<dbReference type="FunFam" id="3.10.100.10:FF:000004">
    <property type="entry name" value="CD44 antigen isoform X2"/>
    <property type="match status" value="1"/>
</dbReference>
<dbReference type="InterPro" id="IPR000538">
    <property type="entry name" value="Link_dom"/>
</dbReference>
<evidence type="ECO:0000256" key="2">
    <source>
        <dbReference type="ARBA" id="ARBA00004251"/>
    </source>
</evidence>
<keyword evidence="13 26" id="KW-0472">Membrane</keyword>
<evidence type="ECO:0000256" key="7">
    <source>
        <dbReference type="ARBA" id="ARBA00022553"/>
    </source>
</evidence>
<dbReference type="PROSITE" id="PS50963">
    <property type="entry name" value="LINK_2"/>
    <property type="match status" value="1"/>
</dbReference>
<name>V8PFJ3_OPHHA</name>
<keyword evidence="14" id="KW-1015">Disulfide bond</keyword>
<protein>
    <recommendedName>
        <fullName evidence="4">CD44 antigen</fullName>
    </recommendedName>
    <alternativeName>
        <fullName evidence="22">GP90 lymphocyte homing/adhesion receptor</fullName>
    </alternativeName>
    <alternativeName>
        <fullName evidence="21">HUTCH-I</fullName>
    </alternativeName>
    <alternativeName>
        <fullName evidence="23">Hermes antigen</fullName>
    </alternativeName>
    <alternativeName>
        <fullName evidence="20">Hyaluronate receptor</fullName>
    </alternativeName>
    <alternativeName>
        <fullName evidence="18">Phagocytic glycoprotein 1</fullName>
    </alternativeName>
    <alternativeName>
        <fullName evidence="19">Phagocytic glycoprotein I</fullName>
    </alternativeName>
</protein>
<evidence type="ECO:0000256" key="21">
    <source>
        <dbReference type="ARBA" id="ARBA00031823"/>
    </source>
</evidence>
<keyword evidence="15" id="KW-0675">Receptor</keyword>
<comment type="caution">
    <text evidence="28">The sequence shown here is derived from an EMBL/GenBank/DDBJ whole genome shotgun (WGS) entry which is preliminary data.</text>
</comment>
<evidence type="ECO:0000256" key="12">
    <source>
        <dbReference type="ARBA" id="ARBA00022989"/>
    </source>
</evidence>
<keyword evidence="10" id="KW-0130">Cell adhesion</keyword>
<evidence type="ECO:0000256" key="24">
    <source>
        <dbReference type="PROSITE-ProRule" id="PRU00323"/>
    </source>
</evidence>
<keyword evidence="7" id="KW-0597">Phosphoprotein</keyword>
<feature type="region of interest" description="Disordered" evidence="25">
    <location>
        <begin position="492"/>
        <end position="551"/>
    </location>
</feature>
<feature type="domain" description="Link" evidence="27">
    <location>
        <begin position="12"/>
        <end position="101"/>
    </location>
</feature>
<dbReference type="PROSITE" id="PS01241">
    <property type="entry name" value="LINK_1"/>
    <property type="match status" value="1"/>
</dbReference>
<feature type="region of interest" description="Disordered" evidence="25">
    <location>
        <begin position="305"/>
        <end position="328"/>
    </location>
</feature>
<feature type="non-terminal residue" evidence="28">
    <location>
        <position position="1"/>
    </location>
</feature>
<keyword evidence="11" id="KW-0654">Proteoglycan</keyword>
<evidence type="ECO:0000256" key="23">
    <source>
        <dbReference type="ARBA" id="ARBA00032917"/>
    </source>
</evidence>
<dbReference type="GO" id="GO:0042981">
    <property type="term" value="P:regulation of apoptotic process"/>
    <property type="evidence" value="ECO:0007669"/>
    <property type="project" value="UniProtKB-ARBA"/>
</dbReference>
<evidence type="ECO:0000256" key="17">
    <source>
        <dbReference type="ARBA" id="ARBA00023273"/>
    </source>
</evidence>
<dbReference type="InterPro" id="IPR043210">
    <property type="entry name" value="CD44_antigen-like"/>
</dbReference>
<evidence type="ECO:0000256" key="16">
    <source>
        <dbReference type="ARBA" id="ARBA00023180"/>
    </source>
</evidence>
<dbReference type="GO" id="GO:0005576">
    <property type="term" value="C:extracellular region"/>
    <property type="evidence" value="ECO:0007669"/>
    <property type="project" value="UniProtKB-SubCell"/>
</dbReference>
<evidence type="ECO:0000256" key="1">
    <source>
        <dbReference type="ARBA" id="ARBA00004105"/>
    </source>
</evidence>
<dbReference type="GO" id="GO:0007155">
    <property type="term" value="P:cell adhesion"/>
    <property type="evidence" value="ECO:0007669"/>
    <property type="project" value="UniProtKB-KW"/>
</dbReference>
<evidence type="ECO:0000256" key="18">
    <source>
        <dbReference type="ARBA" id="ARBA00029917"/>
    </source>
</evidence>
<keyword evidence="5" id="KW-1003">Cell membrane</keyword>
<organism evidence="28 29">
    <name type="scientific">Ophiophagus hannah</name>
    <name type="common">King cobra</name>
    <name type="synonym">Naja hannah</name>
    <dbReference type="NCBI Taxonomy" id="8665"/>
    <lineage>
        <taxon>Eukaryota</taxon>
        <taxon>Metazoa</taxon>
        <taxon>Chordata</taxon>
        <taxon>Craniata</taxon>
        <taxon>Vertebrata</taxon>
        <taxon>Euteleostomi</taxon>
        <taxon>Lepidosauria</taxon>
        <taxon>Squamata</taxon>
        <taxon>Bifurcata</taxon>
        <taxon>Unidentata</taxon>
        <taxon>Episquamata</taxon>
        <taxon>Toxicofera</taxon>
        <taxon>Serpentes</taxon>
        <taxon>Colubroidea</taxon>
        <taxon>Elapidae</taxon>
        <taxon>Elapinae</taxon>
        <taxon>Ophiophagus</taxon>
    </lineage>
</organism>
<dbReference type="PRINTS" id="PR01265">
    <property type="entry name" value="LINKMODULE"/>
</dbReference>
<feature type="region of interest" description="Disordered" evidence="25">
    <location>
        <begin position="144"/>
        <end position="262"/>
    </location>
</feature>
<keyword evidence="17" id="KW-0966">Cell projection</keyword>
<keyword evidence="12 26" id="KW-1133">Transmembrane helix</keyword>
<evidence type="ECO:0000256" key="20">
    <source>
        <dbReference type="ARBA" id="ARBA00031179"/>
    </source>
</evidence>
<dbReference type="GO" id="GO:0005902">
    <property type="term" value="C:microvillus"/>
    <property type="evidence" value="ECO:0007669"/>
    <property type="project" value="UniProtKB-SubCell"/>
</dbReference>
<feature type="region of interest" description="Disordered" evidence="25">
    <location>
        <begin position="572"/>
        <end position="662"/>
    </location>
</feature>
<dbReference type="InterPro" id="IPR016186">
    <property type="entry name" value="C-type_lectin-like/link_sf"/>
</dbReference>
<evidence type="ECO:0000256" key="19">
    <source>
        <dbReference type="ARBA" id="ARBA00029928"/>
    </source>
</evidence>
<evidence type="ECO:0000256" key="15">
    <source>
        <dbReference type="ARBA" id="ARBA00023170"/>
    </source>
</evidence>
<evidence type="ECO:0000256" key="11">
    <source>
        <dbReference type="ARBA" id="ARBA00022974"/>
    </source>
</evidence>
<comment type="caution">
    <text evidence="24">Lacks conserved residue(s) required for the propagation of feature annotation.</text>
</comment>
<evidence type="ECO:0000256" key="9">
    <source>
        <dbReference type="ARBA" id="ARBA00022729"/>
    </source>
</evidence>
<feature type="compositionally biased region" description="Basic and acidic residues" evidence="25">
    <location>
        <begin position="637"/>
        <end position="648"/>
    </location>
</feature>
<feature type="transmembrane region" description="Helical" evidence="26">
    <location>
        <begin position="669"/>
        <end position="690"/>
    </location>
</feature>
<dbReference type="SUPFAM" id="SSF56436">
    <property type="entry name" value="C-type lectin-like"/>
    <property type="match status" value="1"/>
</dbReference>
<feature type="compositionally biased region" description="Polar residues" evidence="25">
    <location>
        <begin position="618"/>
        <end position="635"/>
    </location>
</feature>
<feature type="compositionally biased region" description="Low complexity" evidence="25">
    <location>
        <begin position="195"/>
        <end position="208"/>
    </location>
</feature>
<dbReference type="SMART" id="SM00445">
    <property type="entry name" value="LINK"/>
    <property type="match status" value="1"/>
</dbReference>
<feature type="compositionally biased region" description="Basic and acidic residues" evidence="25">
    <location>
        <begin position="447"/>
        <end position="458"/>
    </location>
</feature>
<keyword evidence="8 26" id="KW-0812">Transmembrane</keyword>
<dbReference type="Gene3D" id="3.10.100.10">
    <property type="entry name" value="Mannose-Binding Protein A, subunit A"/>
    <property type="match status" value="1"/>
</dbReference>
<evidence type="ECO:0000256" key="14">
    <source>
        <dbReference type="ARBA" id="ARBA00023157"/>
    </source>
</evidence>
<evidence type="ECO:0000256" key="5">
    <source>
        <dbReference type="ARBA" id="ARBA00022475"/>
    </source>
</evidence>
<evidence type="ECO:0000256" key="22">
    <source>
        <dbReference type="ARBA" id="ARBA00032514"/>
    </source>
</evidence>
<dbReference type="GO" id="GO:0004896">
    <property type="term" value="F:cytokine receptor activity"/>
    <property type="evidence" value="ECO:0007669"/>
    <property type="project" value="TreeGrafter"/>
</dbReference>
<dbReference type="GO" id="GO:0009653">
    <property type="term" value="P:anatomical structure morphogenesis"/>
    <property type="evidence" value="ECO:0007669"/>
    <property type="project" value="UniProtKB-ARBA"/>
</dbReference>
<evidence type="ECO:0000313" key="29">
    <source>
        <dbReference type="Proteomes" id="UP000018936"/>
    </source>
</evidence>
<feature type="compositionally biased region" description="Acidic residues" evidence="25">
    <location>
        <begin position="210"/>
        <end position="225"/>
    </location>
</feature>
<dbReference type="Pfam" id="PF00193">
    <property type="entry name" value="Xlink"/>
    <property type="match status" value="1"/>
</dbReference>
<dbReference type="GO" id="GO:0070374">
    <property type="term" value="P:positive regulation of ERK1 and ERK2 cascade"/>
    <property type="evidence" value="ECO:0007669"/>
    <property type="project" value="TreeGrafter"/>
</dbReference>
<dbReference type="GO" id="GO:0006954">
    <property type="term" value="P:inflammatory response"/>
    <property type="evidence" value="ECO:0007669"/>
    <property type="project" value="TreeGrafter"/>
</dbReference>
<dbReference type="GO" id="GO:0035692">
    <property type="term" value="C:macrophage migration inhibitory factor receptor complex"/>
    <property type="evidence" value="ECO:0007669"/>
    <property type="project" value="TreeGrafter"/>
</dbReference>
<dbReference type="PANTHER" id="PTHR10225">
    <property type="entry name" value="HYALURONAN RECEPTOR"/>
    <property type="match status" value="1"/>
</dbReference>
<evidence type="ECO:0000256" key="8">
    <source>
        <dbReference type="ARBA" id="ARBA00022692"/>
    </source>
</evidence>
<evidence type="ECO:0000256" key="10">
    <source>
        <dbReference type="ARBA" id="ARBA00022889"/>
    </source>
</evidence>
<feature type="compositionally biased region" description="Basic and acidic residues" evidence="25">
    <location>
        <begin position="594"/>
        <end position="614"/>
    </location>
</feature>
<accession>V8PFJ3</accession>
<keyword evidence="16" id="KW-0325">Glycoprotein</keyword>
<dbReference type="EMBL" id="AZIM01000179">
    <property type="protein sequence ID" value="ETE72773.1"/>
    <property type="molecule type" value="Genomic_DNA"/>
</dbReference>
<feature type="region of interest" description="Disordered" evidence="25">
    <location>
        <begin position="706"/>
        <end position="726"/>
    </location>
</feature>
<evidence type="ECO:0000313" key="28">
    <source>
        <dbReference type="EMBL" id="ETE72773.1"/>
    </source>
</evidence>
<keyword evidence="6" id="KW-0964">Secreted</keyword>
<reference evidence="28 29" key="1">
    <citation type="journal article" date="2013" name="Proc. Natl. Acad. Sci. U.S.A.">
        <title>The king cobra genome reveals dynamic gene evolution and adaptation in the snake venom system.</title>
        <authorList>
            <person name="Vonk F.J."/>
            <person name="Casewell N.R."/>
            <person name="Henkel C.V."/>
            <person name="Heimberg A.M."/>
            <person name="Jansen H.J."/>
            <person name="McCleary R.J."/>
            <person name="Kerkkamp H.M."/>
            <person name="Vos R.A."/>
            <person name="Guerreiro I."/>
            <person name="Calvete J.J."/>
            <person name="Wuster W."/>
            <person name="Woods A.E."/>
            <person name="Logan J.M."/>
            <person name="Harrison R.A."/>
            <person name="Castoe T.A."/>
            <person name="de Koning A.P."/>
            <person name="Pollock D.D."/>
            <person name="Yandell M."/>
            <person name="Calderon D."/>
            <person name="Renjifo C."/>
            <person name="Currier R.B."/>
            <person name="Salgado D."/>
            <person name="Pla D."/>
            <person name="Sanz L."/>
            <person name="Hyder A.S."/>
            <person name="Ribeiro J.M."/>
            <person name="Arntzen J.W."/>
            <person name="van den Thillart G.E."/>
            <person name="Boetzer M."/>
            <person name="Pirovano W."/>
            <person name="Dirks R.P."/>
            <person name="Spaink H.P."/>
            <person name="Duboule D."/>
            <person name="McGlinn E."/>
            <person name="Kini R.M."/>
            <person name="Richardson M.K."/>
        </authorList>
    </citation>
    <scope>NUCLEOTIDE SEQUENCE</scope>
    <source>
        <tissue evidence="28">Blood</tissue>
    </source>
</reference>
<dbReference type="Proteomes" id="UP000018936">
    <property type="component" value="Unassembled WGS sequence"/>
</dbReference>
<dbReference type="AlphaFoldDB" id="V8PFJ3"/>
<dbReference type="PANTHER" id="PTHR10225:SF6">
    <property type="entry name" value="CD44 ANTIGEN"/>
    <property type="match status" value="1"/>
</dbReference>
<evidence type="ECO:0000256" key="6">
    <source>
        <dbReference type="ARBA" id="ARBA00022525"/>
    </source>
</evidence>
<dbReference type="GO" id="GO:0048731">
    <property type="term" value="P:system development"/>
    <property type="evidence" value="ECO:0007669"/>
    <property type="project" value="UniProtKB-ARBA"/>
</dbReference>
<evidence type="ECO:0000256" key="3">
    <source>
        <dbReference type="ARBA" id="ARBA00004613"/>
    </source>
</evidence>
<evidence type="ECO:0000256" key="26">
    <source>
        <dbReference type="SAM" id="Phobius"/>
    </source>
</evidence>
<feature type="compositionally biased region" description="Polar residues" evidence="25">
    <location>
        <begin position="246"/>
        <end position="255"/>
    </location>
</feature>
<gene>
    <name evidence="28" type="primary">Cd44</name>
    <name evidence="28" type="ORF">L345_01393</name>
</gene>
<dbReference type="InterPro" id="IPR016187">
    <property type="entry name" value="CTDL_fold"/>
</dbReference>
<dbReference type="InterPro" id="IPR001231">
    <property type="entry name" value="CD44_antigen"/>
</dbReference>
<evidence type="ECO:0000256" key="25">
    <source>
        <dbReference type="SAM" id="MobiDB-lite"/>
    </source>
</evidence>
<feature type="compositionally biased region" description="Basic and acidic residues" evidence="25">
    <location>
        <begin position="522"/>
        <end position="534"/>
    </location>
</feature>
<comment type="subcellular location">
    <subcellularLocation>
        <location evidence="2">Cell membrane</location>
        <topology evidence="2">Single-pass type I membrane protein</topology>
    </subcellularLocation>
    <subcellularLocation>
        <location evidence="1">Cell projection</location>
        <location evidence="1">Microvillus</location>
    </subcellularLocation>
    <subcellularLocation>
        <location evidence="3">Secreted</location>
    </subcellularLocation>
</comment>
<dbReference type="CDD" id="cd03516">
    <property type="entry name" value="Link_domain_CD44_like"/>
    <property type="match status" value="1"/>
</dbReference>
<feature type="region of interest" description="Disordered" evidence="25">
    <location>
        <begin position="432"/>
        <end position="458"/>
    </location>
</feature>
<sequence>RTDLNISCRYAGVFHVEKNQRYSLTREEAVQLCEALNSTIATHEQMEKAFILGFETCRYGYIEDKIVLPRHTPYYLCAANNTGIYVLSSNISERYDTYCFNSSESRDVVCEPVKKLYSALPNNNSSIEIFNADGSRYFEGKKVTERPQVSEDDSNVGSGSAIGRGTADPSDFTPEDDTTTFTPVYGREDYHYTHPGNPEDQNPQNPNPSFEDDDDDGGGDDDEEGSGQKNPETVLEWDNSGDKELQTSNTTVNSSKDIKQEESAHNILLPAVHSGKESEVSYSTNDTSADVLPGIVEQYSTTTAVSSSDDFFKQEDSKQPQLEGASSELVIEDTVSPAINTSDVLHPVFPPSEEKEITLEKESFHHPVTFFNGSVEHEEEHQHQPSAVTVAQRSQSSAANRTIHDVLQVLVTPRDSYYENASSQSAIVVSKEKGKGNETTQNPFYDIHPELNNKNDLTENKTRDDVQSEIIQIERKPELETTQTVAILKDPEDSAQSPLPPIYQPDWISEEKPTNTSSNDMEISKHHENERDSYEDMGFYGTKEDPTSEPVRQWVSEDRYTTKPTMDVLYPGIVPRRGINQKNKTDHTVVASSDGDKNEKSDLGPEWHPTRTSDDENVVNNSQDPINRHLPSTDSPDPDKRSVVRDKNVTPLPEESGNSQPRMAHIPDWLIVVASLLALALILGVCIAVNSRRRCGQKKKLVINNGKGGIDEKKKDGLNGEASKSQEMVHLVHKEKPEDQKGHYDEFQAIDETQNQQDVPLKSGM</sequence>
<evidence type="ECO:0000259" key="27">
    <source>
        <dbReference type="PROSITE" id="PS50963"/>
    </source>
</evidence>
<proteinExistence type="predicted"/>
<dbReference type="GO" id="GO:0016323">
    <property type="term" value="C:basolateral plasma membrane"/>
    <property type="evidence" value="ECO:0007669"/>
    <property type="project" value="TreeGrafter"/>
</dbReference>
<evidence type="ECO:0000256" key="13">
    <source>
        <dbReference type="ARBA" id="ARBA00023136"/>
    </source>
</evidence>
<keyword evidence="29" id="KW-1185">Reference proteome</keyword>
<feature type="compositionally biased region" description="Basic and acidic residues" evidence="25">
    <location>
        <begin position="709"/>
        <end position="718"/>
    </location>
</feature>
<dbReference type="OrthoDB" id="9938473at2759"/>
<dbReference type="GO" id="GO:0009986">
    <property type="term" value="C:cell surface"/>
    <property type="evidence" value="ECO:0007669"/>
    <property type="project" value="UniProtKB-ARBA"/>
</dbReference>
<evidence type="ECO:0000256" key="4">
    <source>
        <dbReference type="ARBA" id="ARBA00020474"/>
    </source>
</evidence>
<dbReference type="GO" id="GO:0005540">
    <property type="term" value="F:hyaluronic acid binding"/>
    <property type="evidence" value="ECO:0007669"/>
    <property type="project" value="InterPro"/>
</dbReference>
<dbReference type="PRINTS" id="PR00658">
    <property type="entry name" value="CD44"/>
</dbReference>
<keyword evidence="9" id="KW-0732">Signal</keyword>